<dbReference type="Proteomes" id="UP000276133">
    <property type="component" value="Unassembled WGS sequence"/>
</dbReference>
<sequence length="95" mass="11198">MCFSNYYHKKLNIKIHFFTQSKLKSQTLVNWKERCEISGQIEKKKNQILIKLKSKISEIKLMQSKRIDLALLSGKLSAMAEINHNKIPEIDKQEH</sequence>
<keyword evidence="2" id="KW-1185">Reference proteome</keyword>
<gene>
    <name evidence="1" type="ORF">BpHYR1_001197</name>
</gene>
<comment type="caution">
    <text evidence="1">The sequence shown here is derived from an EMBL/GenBank/DDBJ whole genome shotgun (WGS) entry which is preliminary data.</text>
</comment>
<evidence type="ECO:0000313" key="2">
    <source>
        <dbReference type="Proteomes" id="UP000276133"/>
    </source>
</evidence>
<dbReference type="AlphaFoldDB" id="A0A3M7PAR6"/>
<dbReference type="EMBL" id="REGN01012311">
    <property type="protein sequence ID" value="RMZ96069.1"/>
    <property type="molecule type" value="Genomic_DNA"/>
</dbReference>
<name>A0A3M7PAR6_BRAPC</name>
<reference evidence="1 2" key="1">
    <citation type="journal article" date="2018" name="Sci. Rep.">
        <title>Genomic signatures of local adaptation to the degree of environmental predictability in rotifers.</title>
        <authorList>
            <person name="Franch-Gras L."/>
            <person name="Hahn C."/>
            <person name="Garcia-Roger E.M."/>
            <person name="Carmona M.J."/>
            <person name="Serra M."/>
            <person name="Gomez A."/>
        </authorList>
    </citation>
    <scope>NUCLEOTIDE SEQUENCE [LARGE SCALE GENOMIC DNA]</scope>
    <source>
        <strain evidence="1">HYR1</strain>
    </source>
</reference>
<protein>
    <submittedName>
        <fullName evidence="1">Uncharacterized protein</fullName>
    </submittedName>
</protein>
<accession>A0A3M7PAR6</accession>
<evidence type="ECO:0000313" key="1">
    <source>
        <dbReference type="EMBL" id="RMZ96069.1"/>
    </source>
</evidence>
<organism evidence="1 2">
    <name type="scientific">Brachionus plicatilis</name>
    <name type="common">Marine rotifer</name>
    <name type="synonym">Brachionus muelleri</name>
    <dbReference type="NCBI Taxonomy" id="10195"/>
    <lineage>
        <taxon>Eukaryota</taxon>
        <taxon>Metazoa</taxon>
        <taxon>Spiralia</taxon>
        <taxon>Gnathifera</taxon>
        <taxon>Rotifera</taxon>
        <taxon>Eurotatoria</taxon>
        <taxon>Monogononta</taxon>
        <taxon>Pseudotrocha</taxon>
        <taxon>Ploima</taxon>
        <taxon>Brachionidae</taxon>
        <taxon>Brachionus</taxon>
    </lineage>
</organism>
<proteinExistence type="predicted"/>